<keyword evidence="2" id="KW-1185">Reference proteome</keyword>
<accession>A0A931E458</accession>
<name>A0A931E458_9CORY</name>
<dbReference type="EC" id="1.18.1.2" evidence="1"/>
<comment type="caution">
    <text evidence="1">The sequence shown here is derived from an EMBL/GenBank/DDBJ whole genome shotgun (WGS) entry which is preliminary data.</text>
</comment>
<organism evidence="1 2">
    <name type="scientific">Corynebacterium aquatimens</name>
    <dbReference type="NCBI Taxonomy" id="1190508"/>
    <lineage>
        <taxon>Bacteria</taxon>
        <taxon>Bacillati</taxon>
        <taxon>Actinomycetota</taxon>
        <taxon>Actinomycetes</taxon>
        <taxon>Mycobacteriales</taxon>
        <taxon>Corynebacteriaceae</taxon>
        <taxon>Corynebacterium</taxon>
    </lineage>
</organism>
<proteinExistence type="predicted"/>
<dbReference type="Gene3D" id="3.40.50.720">
    <property type="entry name" value="NAD(P)-binding Rossmann-like Domain"/>
    <property type="match status" value="1"/>
</dbReference>
<dbReference type="PRINTS" id="PR00419">
    <property type="entry name" value="ADXRDTASE"/>
</dbReference>
<dbReference type="Proteomes" id="UP000658613">
    <property type="component" value="Unassembled WGS sequence"/>
</dbReference>
<evidence type="ECO:0000313" key="1">
    <source>
        <dbReference type="EMBL" id="MBG6122148.1"/>
    </source>
</evidence>
<dbReference type="EMBL" id="JADOUE010000001">
    <property type="protein sequence ID" value="MBG6122148.1"/>
    <property type="molecule type" value="Genomic_DNA"/>
</dbReference>
<dbReference type="GO" id="GO:0004324">
    <property type="term" value="F:ferredoxin-NADP+ reductase activity"/>
    <property type="evidence" value="ECO:0007669"/>
    <property type="project" value="UniProtKB-EC"/>
</dbReference>
<dbReference type="SUPFAM" id="SSF51971">
    <property type="entry name" value="Nucleotide-binding domain"/>
    <property type="match status" value="1"/>
</dbReference>
<dbReference type="RefSeq" id="WP_196824596.1">
    <property type="nucleotide sequence ID" value="NZ_CP046980.1"/>
</dbReference>
<sequence>MIHDSRVRRVAVVGAGPAGIHALDTLICMAGHDYYVDLFDALPAPLGVIGFGSTYRVAADTPGAVPSAPRLRLFGNVTVGTDITVGELTTYYDTVIVAGQEAGEVPVQAPVQASGQGRGGRKPIVIVGTNETSNEVLALLREDADLIVSRTPVVVKQANSHTPGAIIRLLKNRSVPFTSWTGWHRPAQGVGGPQSIRHRHQPVDVVTVAQWSQRLNAIRNDTVVP</sequence>
<evidence type="ECO:0000313" key="2">
    <source>
        <dbReference type="Proteomes" id="UP000658613"/>
    </source>
</evidence>
<gene>
    <name evidence="1" type="ORF">IW254_001117</name>
</gene>
<protein>
    <submittedName>
        <fullName evidence="1">Ferredoxin--NADP+ reductase</fullName>
        <ecNumber evidence="1">1.18.1.2</ecNumber>
    </submittedName>
</protein>
<keyword evidence="1" id="KW-0560">Oxidoreductase</keyword>
<reference evidence="1" key="1">
    <citation type="submission" date="2020-11" db="EMBL/GenBank/DDBJ databases">
        <title>Sequencing the genomes of 1000 actinobacteria strains.</title>
        <authorList>
            <person name="Klenk H.-P."/>
        </authorList>
    </citation>
    <scope>NUCLEOTIDE SEQUENCE</scope>
    <source>
        <strain evidence="1">DSM 45632</strain>
    </source>
</reference>
<dbReference type="AlphaFoldDB" id="A0A931E458"/>